<feature type="compositionally biased region" description="Basic and acidic residues" evidence="1">
    <location>
        <begin position="43"/>
        <end position="60"/>
    </location>
</feature>
<gene>
    <name evidence="2" type="ORF">NCTC4822_03191</name>
</gene>
<dbReference type="Proteomes" id="UP000254519">
    <property type="component" value="Unassembled WGS sequence"/>
</dbReference>
<organism evidence="2 3">
    <name type="scientific">Sporosarcina pasteurii</name>
    <name type="common">Bacillus pasteurii</name>
    <dbReference type="NCBI Taxonomy" id="1474"/>
    <lineage>
        <taxon>Bacteria</taxon>
        <taxon>Bacillati</taxon>
        <taxon>Bacillota</taxon>
        <taxon>Bacilli</taxon>
        <taxon>Bacillales</taxon>
        <taxon>Caryophanaceae</taxon>
        <taxon>Sporosarcina</taxon>
    </lineage>
</organism>
<reference evidence="2 3" key="1">
    <citation type="submission" date="2018-06" db="EMBL/GenBank/DDBJ databases">
        <authorList>
            <consortium name="Pathogen Informatics"/>
            <person name="Doyle S."/>
        </authorList>
    </citation>
    <scope>NUCLEOTIDE SEQUENCE [LARGE SCALE GENOMIC DNA]</scope>
    <source>
        <strain evidence="3">ATCC 11859 / DSM 33 / NCIB 8841 / NCTC 4822</strain>
    </source>
</reference>
<accession>A0A380CKY7</accession>
<keyword evidence="3" id="KW-1185">Reference proteome</keyword>
<sequence length="60" mass="6897">MNYIPIDPEEMAKRQDEDVNAALNMIGEGSPVFESYPYGDSEVFDRGESHQEKELPETYQ</sequence>
<dbReference type="RefSeq" id="WP_115363707.1">
    <property type="nucleotide sequence ID" value="NZ_CP038012.1"/>
</dbReference>
<evidence type="ECO:0000313" key="2">
    <source>
        <dbReference type="EMBL" id="SUJ21651.1"/>
    </source>
</evidence>
<name>A0A380CKY7_SPOPA</name>
<feature type="region of interest" description="Disordered" evidence="1">
    <location>
        <begin position="30"/>
        <end position="60"/>
    </location>
</feature>
<dbReference type="AlphaFoldDB" id="A0A380CKY7"/>
<dbReference type="OrthoDB" id="2427839at2"/>
<proteinExistence type="predicted"/>
<evidence type="ECO:0000313" key="3">
    <source>
        <dbReference type="Proteomes" id="UP000254519"/>
    </source>
</evidence>
<protein>
    <submittedName>
        <fullName evidence="2">Uncharacterized protein</fullName>
    </submittedName>
</protein>
<evidence type="ECO:0000256" key="1">
    <source>
        <dbReference type="SAM" id="MobiDB-lite"/>
    </source>
</evidence>
<dbReference type="EMBL" id="UGYZ01000002">
    <property type="protein sequence ID" value="SUJ21651.1"/>
    <property type="molecule type" value="Genomic_DNA"/>
</dbReference>